<evidence type="ECO:0000256" key="6">
    <source>
        <dbReference type="ARBA" id="ARBA00022833"/>
    </source>
</evidence>
<evidence type="ECO:0000259" key="12">
    <source>
        <dbReference type="PROSITE" id="PS50089"/>
    </source>
</evidence>
<dbReference type="PANTHER" id="PTHR12360:SF12">
    <property type="entry name" value="TRANSCRIPTIONAL REPRESSOR NF-X1"/>
    <property type="match status" value="1"/>
</dbReference>
<dbReference type="Pfam" id="PF01424">
    <property type="entry name" value="R3H"/>
    <property type="match status" value="1"/>
</dbReference>
<evidence type="ECO:0000256" key="11">
    <source>
        <dbReference type="SAM" id="MobiDB-lite"/>
    </source>
</evidence>
<keyword evidence="4" id="KW-0677">Repeat</keyword>
<feature type="domain" description="RING-type" evidence="12">
    <location>
        <begin position="346"/>
        <end position="393"/>
    </location>
</feature>
<reference evidence="14" key="1">
    <citation type="submission" date="2021-05" db="EMBL/GenBank/DDBJ databases">
        <authorList>
            <person name="Alioto T."/>
            <person name="Alioto T."/>
            <person name="Gomez Garrido J."/>
        </authorList>
    </citation>
    <scope>NUCLEOTIDE SEQUENCE</scope>
</reference>
<evidence type="ECO:0000256" key="4">
    <source>
        <dbReference type="ARBA" id="ARBA00022737"/>
    </source>
</evidence>
<keyword evidence="6" id="KW-0862">Zinc</keyword>
<evidence type="ECO:0000256" key="7">
    <source>
        <dbReference type="ARBA" id="ARBA00023015"/>
    </source>
</evidence>
<keyword evidence="3" id="KW-0479">Metal-binding</keyword>
<evidence type="ECO:0000256" key="2">
    <source>
        <dbReference type="ARBA" id="ARBA00007269"/>
    </source>
</evidence>
<feature type="compositionally biased region" description="Polar residues" evidence="11">
    <location>
        <begin position="157"/>
        <end position="178"/>
    </location>
</feature>
<keyword evidence="9" id="KW-0539">Nucleus</keyword>
<dbReference type="GO" id="GO:0005634">
    <property type="term" value="C:nucleus"/>
    <property type="evidence" value="ECO:0007669"/>
    <property type="project" value="UniProtKB-SubCell"/>
</dbReference>
<dbReference type="SUPFAM" id="SSF82708">
    <property type="entry name" value="R3H domain"/>
    <property type="match status" value="1"/>
</dbReference>
<organism evidence="14">
    <name type="scientific">Cacopsylla melanoneura</name>
    <dbReference type="NCBI Taxonomy" id="428564"/>
    <lineage>
        <taxon>Eukaryota</taxon>
        <taxon>Metazoa</taxon>
        <taxon>Ecdysozoa</taxon>
        <taxon>Arthropoda</taxon>
        <taxon>Hexapoda</taxon>
        <taxon>Insecta</taxon>
        <taxon>Pterygota</taxon>
        <taxon>Neoptera</taxon>
        <taxon>Paraneoptera</taxon>
        <taxon>Hemiptera</taxon>
        <taxon>Sternorrhyncha</taxon>
        <taxon>Psylloidea</taxon>
        <taxon>Psyllidae</taxon>
        <taxon>Psyllinae</taxon>
        <taxon>Cacopsylla</taxon>
    </lineage>
</organism>
<feature type="compositionally biased region" description="Polar residues" evidence="11">
    <location>
        <begin position="287"/>
        <end position="298"/>
    </location>
</feature>
<feature type="compositionally biased region" description="Low complexity" evidence="11">
    <location>
        <begin position="76"/>
        <end position="87"/>
    </location>
</feature>
<dbReference type="InterPro" id="IPR000967">
    <property type="entry name" value="Znf_NFX1"/>
</dbReference>
<dbReference type="PANTHER" id="PTHR12360">
    <property type="entry name" value="NUCLEAR TRANSCRIPTION FACTOR, X-BOX BINDING 1 NFX1"/>
    <property type="match status" value="1"/>
</dbReference>
<dbReference type="AlphaFoldDB" id="A0A8D8LCC6"/>
<keyword evidence="5 10" id="KW-0863">Zinc-finger</keyword>
<dbReference type="Pfam" id="PF01422">
    <property type="entry name" value="zf-NF-X1"/>
    <property type="match status" value="8"/>
</dbReference>
<protein>
    <submittedName>
        <fullName evidence="14">Protein shuttle craft</fullName>
    </submittedName>
</protein>
<dbReference type="PROSITE" id="PS51061">
    <property type="entry name" value="R3H"/>
    <property type="match status" value="1"/>
</dbReference>
<dbReference type="GO" id="GO:0000977">
    <property type="term" value="F:RNA polymerase II transcription regulatory region sequence-specific DNA binding"/>
    <property type="evidence" value="ECO:0007669"/>
    <property type="project" value="TreeGrafter"/>
</dbReference>
<keyword evidence="8" id="KW-0804">Transcription</keyword>
<dbReference type="InterPro" id="IPR001841">
    <property type="entry name" value="Znf_RING"/>
</dbReference>
<dbReference type="InterPro" id="IPR034078">
    <property type="entry name" value="NFX1_fam"/>
</dbReference>
<name>A0A8D8LCC6_9HEMI</name>
<dbReference type="SMART" id="SM00393">
    <property type="entry name" value="R3H"/>
    <property type="match status" value="1"/>
</dbReference>
<feature type="compositionally biased region" description="Basic and acidic residues" evidence="11">
    <location>
        <begin position="43"/>
        <end position="61"/>
    </location>
</feature>
<feature type="compositionally biased region" description="Basic and acidic residues" evidence="11">
    <location>
        <begin position="268"/>
        <end position="285"/>
    </location>
</feature>
<evidence type="ECO:0000256" key="8">
    <source>
        <dbReference type="ARBA" id="ARBA00023163"/>
    </source>
</evidence>
<keyword evidence="7" id="KW-0805">Transcription regulation</keyword>
<evidence type="ECO:0000256" key="9">
    <source>
        <dbReference type="ARBA" id="ARBA00023242"/>
    </source>
</evidence>
<proteinExistence type="inferred from homology"/>
<comment type="similarity">
    <text evidence="2">Belongs to the NFX1 family.</text>
</comment>
<dbReference type="InterPro" id="IPR036867">
    <property type="entry name" value="R3H_dom_sf"/>
</dbReference>
<dbReference type="PROSITE" id="PS50089">
    <property type="entry name" value="ZF_RING_2"/>
    <property type="match status" value="1"/>
</dbReference>
<comment type="subcellular location">
    <subcellularLocation>
        <location evidence="1">Nucleus</location>
    </subcellularLocation>
</comment>
<dbReference type="SUPFAM" id="SSF57850">
    <property type="entry name" value="RING/U-box"/>
    <property type="match status" value="1"/>
</dbReference>
<dbReference type="SMART" id="SM00438">
    <property type="entry name" value="ZnF_NFX"/>
    <property type="match status" value="9"/>
</dbReference>
<feature type="compositionally biased region" description="Basic residues" evidence="11">
    <location>
        <begin position="1"/>
        <end position="20"/>
    </location>
</feature>
<feature type="compositionally biased region" description="Polar residues" evidence="11">
    <location>
        <begin position="88"/>
        <end position="107"/>
    </location>
</feature>
<dbReference type="GO" id="GO:0008270">
    <property type="term" value="F:zinc ion binding"/>
    <property type="evidence" value="ECO:0007669"/>
    <property type="project" value="UniProtKB-KW"/>
</dbReference>
<evidence type="ECO:0000256" key="3">
    <source>
        <dbReference type="ARBA" id="ARBA00022723"/>
    </source>
</evidence>
<evidence type="ECO:0000256" key="10">
    <source>
        <dbReference type="PROSITE-ProRule" id="PRU00175"/>
    </source>
</evidence>
<sequence>MDNRRPHSRSHYNHNRRRHPNSNLNPSANDFIPGQNLGPGPSHSRDNAPSEDRSRNQEYADYRGYNPRNNERPAFNNRSHNSNNHVNQTSDSPRGNNSNRSNHGQRSPQMFERGIYHYAINPDDFQRDPPPRSSHNQSNVRNNSAHRGNGKHFDSGRPNQRTSNERSNSNHDQNSNWRLNDVRGNPSPQFNNSRSNSNNGPNQNRGSNDVRFDDTYEGQVNNQRSGDVRFVNNYNYHNNNPNSERQERSLRGGQGNDNVSRRNQFGKPNRDRRQNNRYSNNDRDSPYPNSNIDTQDSSNNIVGTIGYMKVVQLEDSLSNFKFNLDEEVTSQRDKLIQILFKGTQECLVCCERIKQVQSIWSCGKCFNIFHLLCTIQWADSSQTEQGWRCPACQNISSEVPREYQCFCKKQVLDIGWNHLDTPHSCGEVCGRDLSRGTTPCGHRCMLLCHPGPCPVCEIVITRYCGCERTNCQLQCGSTKELTCPSVCNKPLNCQQHRCEAICHEGSCQPCTQLLEQKCFCGTNTKSIVCSDNVELNYSCESTCGKQLECGNHTCSNTCHPGPCDLCYLIPQFITTCCCGKTLLNANQKRKSCNDPIPTCTQVCSKTLHCGDMEENHKCKAQCHRGDCPTCKLNSVVLCNCKQRKRQIQCSELKPGAVVKCNIKCSVMRSCGKHKCNQACCTTQDHICPLTCNKKLRCGTHKCELLCHNGTCPSCMNVSFEELTCRCGVEVIYPPVPCGTKRPVCAQVCTRSHPCPHPPAHSCHDEPECPPCVVFTEKWCFGLHQVRKNVFCYVNSFSCGQACGKVLKCQRHFCNLPCHEGDCLKPNEKCKQLCTKPRPACGHPCNDKCHPGVCPGSTCTMKISVTCSCGERSETQACIEDSSLLEQFNKTSKGEYKILECNETCVQIERNRRLALGLQIRNPDLNLKLKPLYPDILKQWAKKDPDFCNYVHSKLADLVKLSKESKQKSRSFSFEVMNRDKRQFVHGYCEFFGINAVDCDPEPKRNVLVTAFKDKAWLPGYSLMETIQREKGQPKVPMLPSRDNMAMTSRSEMVQLGGKKS</sequence>
<feature type="compositionally biased region" description="Low complexity" evidence="11">
    <location>
        <begin position="185"/>
        <end position="207"/>
    </location>
</feature>
<accession>A0A8D8LCC6</accession>
<evidence type="ECO:0000313" key="14">
    <source>
        <dbReference type="EMBL" id="CAG6608114.1"/>
    </source>
</evidence>
<dbReference type="InterPro" id="IPR001374">
    <property type="entry name" value="R3H_dom"/>
</dbReference>
<feature type="region of interest" description="Disordered" evidence="11">
    <location>
        <begin position="1"/>
        <end position="107"/>
    </location>
</feature>
<feature type="compositionally biased region" description="Low complexity" evidence="11">
    <location>
        <begin position="232"/>
        <end position="242"/>
    </location>
</feature>
<dbReference type="GO" id="GO:0000122">
    <property type="term" value="P:negative regulation of transcription by RNA polymerase II"/>
    <property type="evidence" value="ECO:0007669"/>
    <property type="project" value="TreeGrafter"/>
</dbReference>
<feature type="domain" description="R3H" evidence="13">
    <location>
        <begin position="947"/>
        <end position="1012"/>
    </location>
</feature>
<dbReference type="CDD" id="cd06008">
    <property type="entry name" value="NF-X1-zinc-finger"/>
    <property type="match status" value="6"/>
</dbReference>
<evidence type="ECO:0000256" key="5">
    <source>
        <dbReference type="ARBA" id="ARBA00022771"/>
    </source>
</evidence>
<dbReference type="GO" id="GO:0000981">
    <property type="term" value="F:DNA-binding transcription factor activity, RNA polymerase II-specific"/>
    <property type="evidence" value="ECO:0007669"/>
    <property type="project" value="TreeGrafter"/>
</dbReference>
<feature type="region of interest" description="Disordered" evidence="11">
    <location>
        <begin position="121"/>
        <end position="298"/>
    </location>
</feature>
<evidence type="ECO:0000259" key="13">
    <source>
        <dbReference type="PROSITE" id="PS51061"/>
    </source>
</evidence>
<evidence type="ECO:0000256" key="1">
    <source>
        <dbReference type="ARBA" id="ARBA00004123"/>
    </source>
</evidence>
<dbReference type="EMBL" id="HBUF01010257">
    <property type="protein sequence ID" value="CAG6608114.1"/>
    <property type="molecule type" value="Transcribed_RNA"/>
</dbReference>
<feature type="compositionally biased region" description="Polar residues" evidence="11">
    <location>
        <begin position="133"/>
        <end position="146"/>
    </location>
</feature>